<reference evidence="2" key="1">
    <citation type="submission" date="2020-10" db="EMBL/GenBank/DDBJ databases">
        <title>High-Quality Genome Resource of Clonostachys rosea strain S41 by Oxford Nanopore Long-Read Sequencing.</title>
        <authorList>
            <person name="Wang H."/>
        </authorList>
    </citation>
    <scope>NUCLEOTIDE SEQUENCE</scope>
    <source>
        <strain evidence="2">S41</strain>
    </source>
</reference>
<gene>
    <name evidence="2" type="ORF">IM811_002366</name>
</gene>
<dbReference type="Proteomes" id="UP000616885">
    <property type="component" value="Unassembled WGS sequence"/>
</dbReference>
<proteinExistence type="predicted"/>
<dbReference type="AlphaFoldDB" id="A0A8H7KBK8"/>
<protein>
    <submittedName>
        <fullName evidence="2">Uncharacterized protein</fullName>
    </submittedName>
</protein>
<feature type="compositionally biased region" description="Polar residues" evidence="1">
    <location>
        <begin position="14"/>
        <end position="26"/>
    </location>
</feature>
<evidence type="ECO:0000313" key="3">
    <source>
        <dbReference type="Proteomes" id="UP000616885"/>
    </source>
</evidence>
<accession>A0A8H7KBK8</accession>
<name>A0A8H7KBK8_BIOOC</name>
<evidence type="ECO:0000256" key="1">
    <source>
        <dbReference type="SAM" id="MobiDB-lite"/>
    </source>
</evidence>
<dbReference type="EMBL" id="JADCTT010000010">
    <property type="protein sequence ID" value="KAF9747032.1"/>
    <property type="molecule type" value="Genomic_DNA"/>
</dbReference>
<sequence length="119" mass="13717">MDQQRRITKDNIRSHFQSPPQSKSTRMQITLRQKSPETNVLLANQFTAFRHTLEATSHRSHPVRQTQLTYHTDETTSVQRLHVTRNMTIPPPAANTPKHITIRHIDGSTHVPKHEDCPA</sequence>
<feature type="compositionally biased region" description="Basic and acidic residues" evidence="1">
    <location>
        <begin position="1"/>
        <end position="13"/>
    </location>
</feature>
<comment type="caution">
    <text evidence="2">The sequence shown here is derived from an EMBL/GenBank/DDBJ whole genome shotgun (WGS) entry which is preliminary data.</text>
</comment>
<feature type="region of interest" description="Disordered" evidence="1">
    <location>
        <begin position="1"/>
        <end position="26"/>
    </location>
</feature>
<evidence type="ECO:0000313" key="2">
    <source>
        <dbReference type="EMBL" id="KAF9747032.1"/>
    </source>
</evidence>
<organism evidence="2 3">
    <name type="scientific">Bionectria ochroleuca</name>
    <name type="common">Gliocladium roseum</name>
    <dbReference type="NCBI Taxonomy" id="29856"/>
    <lineage>
        <taxon>Eukaryota</taxon>
        <taxon>Fungi</taxon>
        <taxon>Dikarya</taxon>
        <taxon>Ascomycota</taxon>
        <taxon>Pezizomycotina</taxon>
        <taxon>Sordariomycetes</taxon>
        <taxon>Hypocreomycetidae</taxon>
        <taxon>Hypocreales</taxon>
        <taxon>Bionectriaceae</taxon>
        <taxon>Clonostachys</taxon>
    </lineage>
</organism>